<dbReference type="EC" id="2.3.2.13" evidence="7"/>
<keyword evidence="6" id="KW-0012">Acyltransferase</keyword>
<evidence type="ECO:0000256" key="2">
    <source>
        <dbReference type="ARBA" id="ARBA00005968"/>
    </source>
</evidence>
<evidence type="ECO:0000256" key="6">
    <source>
        <dbReference type="ARBA" id="ARBA00023315"/>
    </source>
</evidence>
<feature type="active site" evidence="9">
    <location>
        <position position="279"/>
    </location>
</feature>
<comment type="catalytic activity">
    <reaction evidence="8">
        <text>L-glutaminyl-[protein] + L-lysyl-[protein] = [protein]-L-lysyl-N(6)-5-L-glutamyl-[protein] + NH4(+)</text>
        <dbReference type="Rhea" id="RHEA:54816"/>
        <dbReference type="Rhea" id="RHEA-COMP:9752"/>
        <dbReference type="Rhea" id="RHEA-COMP:10207"/>
        <dbReference type="Rhea" id="RHEA-COMP:14005"/>
        <dbReference type="ChEBI" id="CHEBI:28938"/>
        <dbReference type="ChEBI" id="CHEBI:29969"/>
        <dbReference type="ChEBI" id="CHEBI:30011"/>
        <dbReference type="ChEBI" id="CHEBI:138370"/>
        <dbReference type="EC" id="2.3.2.13"/>
    </reaction>
</comment>
<dbReference type="InterPro" id="IPR038765">
    <property type="entry name" value="Papain-like_cys_pep_sf"/>
</dbReference>
<dbReference type="InterPro" id="IPR014756">
    <property type="entry name" value="Ig_E-set"/>
</dbReference>
<dbReference type="InterPro" id="IPR023608">
    <property type="entry name" value="Transglutaminase_animal"/>
</dbReference>
<gene>
    <name evidence="11" type="ORF">GDO54_008243</name>
</gene>
<dbReference type="FunFam" id="2.60.40.10:FF:000278">
    <property type="entry name" value="Protein-glutamine gamma-glutamyltransferase 2"/>
    <property type="match status" value="1"/>
</dbReference>
<dbReference type="Pfam" id="PF00868">
    <property type="entry name" value="Transglut_N"/>
    <property type="match status" value="1"/>
</dbReference>
<sequence>MAHVAAPELSRVDVNKLKNGEEHRTQGIRSRELLLRRGQQFNIKVLFQYRGSEGKLDRLGFRAETGPYPSVQSGTLIQFPVRTLNGNKTWSAELESENANSLSINICSSATAGIGRYSLYLEGAYRETSRSYYLGDFILLFNPWCPDDDVFLVDEAMRQEYIMNENGLIYQGTKDFMVTTPWNFGQFEDGIGEICLRILDMSPSFLKDPARDYSKRGDPVYLSRVISAMINSNDDNGVLESSWDELFINGVNPSSWNGSVNILRMWDRSGGRPVRYGQCWVLAGVMCTVMRFLGIPARVVTNFESAHDTNLTLTMDEFYDETGKKLEAVQGDSVWNFHVWNECWMARRDLRPGYDGWQVVDATPQEISGGTYCCGPAPVKAIKEGDMEVDFDIPFVYAEVNGDIVHWVIRDGGAEKGQVDTYSIGKSISTKCVGSNAREDITDQYKYTEGKKYNRNIQKDTLTTLLFISALDFDVSLKLAESPLIGQTIILIFRINNRSFEPKRYSINLSAQEMMYNGKPLQQFWDEQFELDVNANRKKEIPILVKYSQYGKALTTDNLIQVTAVCQIEGGGDLLVESTITLKTPSLKAQVVGTVMVGKATTVEVKFTNPLNLPVKDCVLTAEGSGLTENEVKKSIGTLEPGRTMTVTMDIKPFASGEKHLLLNLSCDKFNDIKEFVTVPVSEGSS</sequence>
<dbReference type="Gene3D" id="2.60.40.10">
    <property type="entry name" value="Immunoglobulins"/>
    <property type="match status" value="3"/>
</dbReference>
<comment type="caution">
    <text evidence="11">The sequence shown here is derived from an EMBL/GenBank/DDBJ whole genome shotgun (WGS) entry which is preliminary data.</text>
</comment>
<evidence type="ECO:0000313" key="11">
    <source>
        <dbReference type="EMBL" id="DBA27784.1"/>
    </source>
</evidence>
<name>A0AAV3AKB0_PYXAD</name>
<comment type="cofactor">
    <cofactor evidence="1">
        <name>Ca(2+)</name>
        <dbReference type="ChEBI" id="CHEBI:29108"/>
    </cofactor>
</comment>
<dbReference type="Proteomes" id="UP001181693">
    <property type="component" value="Unassembled WGS sequence"/>
</dbReference>
<dbReference type="PANTHER" id="PTHR11590:SF77">
    <property type="entry name" value="PROTEIN-GLUTAMINE GAMMA-GLUTAMYLTRANSFERASE 5"/>
    <property type="match status" value="1"/>
</dbReference>
<dbReference type="InterPro" id="IPR036985">
    <property type="entry name" value="Transglutaminase-like_sf"/>
</dbReference>
<feature type="domain" description="Transglutaminase-like" evidence="10">
    <location>
        <begin position="271"/>
        <end position="364"/>
    </location>
</feature>
<protein>
    <recommendedName>
        <fullName evidence="7">protein-glutamine gamma-glutamyltransferase</fullName>
        <ecNumber evidence="7">2.3.2.13</ecNumber>
    </recommendedName>
</protein>
<dbReference type="InterPro" id="IPR036238">
    <property type="entry name" value="Transglutaminase_C_sf"/>
</dbReference>
<evidence type="ECO:0000256" key="7">
    <source>
        <dbReference type="ARBA" id="ARBA00024222"/>
    </source>
</evidence>
<evidence type="ECO:0000256" key="3">
    <source>
        <dbReference type="ARBA" id="ARBA00022679"/>
    </source>
</evidence>
<dbReference type="InterPro" id="IPR002931">
    <property type="entry name" value="Transglutaminase-like"/>
</dbReference>
<dbReference type="InterPro" id="IPR008958">
    <property type="entry name" value="Transglutaminase_C"/>
</dbReference>
<dbReference type="InterPro" id="IPR050779">
    <property type="entry name" value="Transglutaminase"/>
</dbReference>
<dbReference type="Pfam" id="PF00927">
    <property type="entry name" value="Transglut_C"/>
    <property type="match status" value="2"/>
</dbReference>
<dbReference type="Gene3D" id="3.90.260.10">
    <property type="entry name" value="Transglutaminase-like"/>
    <property type="match status" value="1"/>
</dbReference>
<dbReference type="InterPro" id="IPR001102">
    <property type="entry name" value="Transglutaminase_N"/>
</dbReference>
<evidence type="ECO:0000259" key="10">
    <source>
        <dbReference type="SMART" id="SM00460"/>
    </source>
</evidence>
<feature type="active site" evidence="9">
    <location>
        <position position="361"/>
    </location>
</feature>
<evidence type="ECO:0000256" key="4">
    <source>
        <dbReference type="ARBA" id="ARBA00022723"/>
    </source>
</evidence>
<evidence type="ECO:0000313" key="12">
    <source>
        <dbReference type="Proteomes" id="UP001181693"/>
    </source>
</evidence>
<dbReference type="SUPFAM" id="SSF49309">
    <property type="entry name" value="Transglutaminase, two C-terminal domains"/>
    <property type="match status" value="2"/>
</dbReference>
<evidence type="ECO:0000256" key="1">
    <source>
        <dbReference type="ARBA" id="ARBA00001913"/>
    </source>
</evidence>
<organism evidence="11 12">
    <name type="scientific">Pyxicephalus adspersus</name>
    <name type="common">African bullfrog</name>
    <dbReference type="NCBI Taxonomy" id="30357"/>
    <lineage>
        <taxon>Eukaryota</taxon>
        <taxon>Metazoa</taxon>
        <taxon>Chordata</taxon>
        <taxon>Craniata</taxon>
        <taxon>Vertebrata</taxon>
        <taxon>Euteleostomi</taxon>
        <taxon>Amphibia</taxon>
        <taxon>Batrachia</taxon>
        <taxon>Anura</taxon>
        <taxon>Neobatrachia</taxon>
        <taxon>Ranoidea</taxon>
        <taxon>Pyxicephalidae</taxon>
        <taxon>Pyxicephalinae</taxon>
        <taxon>Pyxicephalus</taxon>
    </lineage>
</organism>
<dbReference type="AlphaFoldDB" id="A0AAV3AKB0"/>
<dbReference type="PANTHER" id="PTHR11590">
    <property type="entry name" value="PROTEIN-GLUTAMINE GAMMA-GLUTAMYLTRANSFERASE"/>
    <property type="match status" value="1"/>
</dbReference>
<dbReference type="FunFam" id="2.60.40.10:FF:000171">
    <property type="entry name" value="protein-glutamine gamma-glutamyltransferase 6"/>
    <property type="match status" value="1"/>
</dbReference>
<dbReference type="GO" id="GO:0046872">
    <property type="term" value="F:metal ion binding"/>
    <property type="evidence" value="ECO:0007669"/>
    <property type="project" value="UniProtKB-KW"/>
</dbReference>
<dbReference type="EMBL" id="DYDO01000003">
    <property type="protein sequence ID" value="DBA27784.1"/>
    <property type="molecule type" value="Genomic_DNA"/>
</dbReference>
<dbReference type="SUPFAM" id="SSF81296">
    <property type="entry name" value="E set domains"/>
    <property type="match status" value="1"/>
</dbReference>
<proteinExistence type="inferred from homology"/>
<dbReference type="FunFam" id="3.90.260.10:FF:000001">
    <property type="entry name" value="Protein-glutamine gamma-glutamyltransferase 2"/>
    <property type="match status" value="1"/>
</dbReference>
<evidence type="ECO:0000256" key="5">
    <source>
        <dbReference type="ARBA" id="ARBA00022837"/>
    </source>
</evidence>
<evidence type="ECO:0000256" key="8">
    <source>
        <dbReference type="ARBA" id="ARBA00051843"/>
    </source>
</evidence>
<dbReference type="InterPro" id="IPR013783">
    <property type="entry name" value="Ig-like_fold"/>
</dbReference>
<dbReference type="FunFam" id="2.60.40.10:FF:000090">
    <property type="entry name" value="Protein-glutamine gamma-glutamyltransferase 2"/>
    <property type="match status" value="1"/>
</dbReference>
<dbReference type="PIRSF" id="PIRSF000459">
    <property type="entry name" value="TGM_EBP42"/>
    <property type="match status" value="1"/>
</dbReference>
<keyword evidence="3" id="KW-0808">Transferase</keyword>
<dbReference type="GO" id="GO:0003810">
    <property type="term" value="F:protein-glutamine gamma-glutamyltransferase activity"/>
    <property type="evidence" value="ECO:0007669"/>
    <property type="project" value="UniProtKB-EC"/>
</dbReference>
<dbReference type="Pfam" id="PF01841">
    <property type="entry name" value="Transglut_core"/>
    <property type="match status" value="1"/>
</dbReference>
<evidence type="ECO:0000256" key="9">
    <source>
        <dbReference type="PIRSR" id="PIRSR000459-1"/>
    </source>
</evidence>
<dbReference type="SUPFAM" id="SSF54001">
    <property type="entry name" value="Cysteine proteinases"/>
    <property type="match status" value="1"/>
</dbReference>
<comment type="similarity">
    <text evidence="2">Belongs to the transglutaminase superfamily. Transglutaminase family.</text>
</comment>
<keyword evidence="4" id="KW-0479">Metal-binding</keyword>
<accession>A0AAV3AKB0</accession>
<dbReference type="SMART" id="SM00460">
    <property type="entry name" value="TGc"/>
    <property type="match status" value="1"/>
</dbReference>
<keyword evidence="12" id="KW-1185">Reference proteome</keyword>
<feature type="active site" evidence="9">
    <location>
        <position position="338"/>
    </location>
</feature>
<reference evidence="11" key="1">
    <citation type="thesis" date="2020" institute="ProQuest LLC" country="789 East Eisenhower Parkway, Ann Arbor, MI, USA">
        <title>Comparative Genomics and Chromosome Evolution.</title>
        <authorList>
            <person name="Mudd A.B."/>
        </authorList>
    </citation>
    <scope>NUCLEOTIDE SEQUENCE</scope>
    <source>
        <strain evidence="11">1538</strain>
        <tissue evidence="11">Blood</tissue>
    </source>
</reference>
<keyword evidence="5" id="KW-0106">Calcium</keyword>